<proteinExistence type="predicted"/>
<name>A0ABC8KKF1_ERUVS</name>
<gene>
    <name evidence="1" type="ORF">ERUC_LOCUS25387</name>
</gene>
<organism evidence="1 2">
    <name type="scientific">Eruca vesicaria subsp. sativa</name>
    <name type="common">Garden rocket</name>
    <name type="synonym">Eruca sativa</name>
    <dbReference type="NCBI Taxonomy" id="29727"/>
    <lineage>
        <taxon>Eukaryota</taxon>
        <taxon>Viridiplantae</taxon>
        <taxon>Streptophyta</taxon>
        <taxon>Embryophyta</taxon>
        <taxon>Tracheophyta</taxon>
        <taxon>Spermatophyta</taxon>
        <taxon>Magnoliopsida</taxon>
        <taxon>eudicotyledons</taxon>
        <taxon>Gunneridae</taxon>
        <taxon>Pentapetalae</taxon>
        <taxon>rosids</taxon>
        <taxon>malvids</taxon>
        <taxon>Brassicales</taxon>
        <taxon>Brassicaceae</taxon>
        <taxon>Brassiceae</taxon>
        <taxon>Eruca</taxon>
    </lineage>
</organism>
<evidence type="ECO:0000313" key="1">
    <source>
        <dbReference type="EMBL" id="CAH8359631.1"/>
    </source>
</evidence>
<keyword evidence="2" id="KW-1185">Reference proteome</keyword>
<reference evidence="1 2" key="1">
    <citation type="submission" date="2022-03" db="EMBL/GenBank/DDBJ databases">
        <authorList>
            <person name="Macdonald S."/>
            <person name="Ahmed S."/>
            <person name="Newling K."/>
        </authorList>
    </citation>
    <scope>NUCLEOTIDE SEQUENCE [LARGE SCALE GENOMIC DNA]</scope>
</reference>
<protein>
    <submittedName>
        <fullName evidence="1">Uncharacterized protein</fullName>
    </submittedName>
</protein>
<comment type="caution">
    <text evidence="1">The sequence shown here is derived from an EMBL/GenBank/DDBJ whole genome shotgun (WGS) entry which is preliminary data.</text>
</comment>
<sequence>MWTRRQAVIITLGHDHHLTSVETGCGMTMVARQVLILGSLGAERTNQGGLEELGMKRRWRAKPNLNTRAPVEVHEGNPSEVPLQGKEVSYASFEKNELQQRDGTRYQRRLASTIVTPTAVEHTMECNITIRTKGVANILSFSPLQEQETDDTEQMIGALNYMDTVDQQTA</sequence>
<dbReference type="Proteomes" id="UP001642260">
    <property type="component" value="Unassembled WGS sequence"/>
</dbReference>
<evidence type="ECO:0000313" key="2">
    <source>
        <dbReference type="Proteomes" id="UP001642260"/>
    </source>
</evidence>
<dbReference type="AlphaFoldDB" id="A0ABC8KKF1"/>
<dbReference type="EMBL" id="CAKOAT010268266">
    <property type="protein sequence ID" value="CAH8359631.1"/>
    <property type="molecule type" value="Genomic_DNA"/>
</dbReference>
<accession>A0ABC8KKF1</accession>